<accession>G8R507</accession>
<keyword evidence="4" id="KW-0472">Membrane</keyword>
<keyword evidence="4" id="KW-1133">Transmembrane helix</keyword>
<evidence type="ECO:0000256" key="3">
    <source>
        <dbReference type="ARBA" id="ARBA00022679"/>
    </source>
</evidence>
<reference evidence="6 7" key="1">
    <citation type="journal article" date="2012" name="Stand. Genomic Sci.">
        <title>Genome sequence of the orange-pigmented seawater bacterium Owenweeksia hongkongensis type strain (UST20020801(T)).</title>
        <authorList>
            <person name="Riedel T."/>
            <person name="Held B."/>
            <person name="Nolan M."/>
            <person name="Lucas S."/>
            <person name="Lapidus A."/>
            <person name="Tice H."/>
            <person name="Del Rio T.G."/>
            <person name="Cheng J.F."/>
            <person name="Han C."/>
            <person name="Tapia R."/>
            <person name="Goodwin L.A."/>
            <person name="Pitluck S."/>
            <person name="Liolios K."/>
            <person name="Mavromatis K."/>
            <person name="Pagani I."/>
            <person name="Ivanova N."/>
            <person name="Mikhailova N."/>
            <person name="Pati A."/>
            <person name="Chen A."/>
            <person name="Palaniappan K."/>
            <person name="Rohde M."/>
            <person name="Tindall B.J."/>
            <person name="Detter J.C."/>
            <person name="Goker M."/>
            <person name="Woyke T."/>
            <person name="Bristow J."/>
            <person name="Eisen J.A."/>
            <person name="Markowitz V."/>
            <person name="Hugenholtz P."/>
            <person name="Klenk H.P."/>
            <person name="Kyrpides N.C."/>
        </authorList>
    </citation>
    <scope>NUCLEOTIDE SEQUENCE</scope>
    <source>
        <strain evidence="7">DSM 17368 / JCM 12287 / NRRL B-23963</strain>
    </source>
</reference>
<name>G8R507_OWEHD</name>
<keyword evidence="2" id="KW-0328">Glycosyltransferase</keyword>
<comment type="similarity">
    <text evidence="1">Belongs to the glycosyltransferase 2 family.</text>
</comment>
<evidence type="ECO:0000313" key="7">
    <source>
        <dbReference type="Proteomes" id="UP000005631"/>
    </source>
</evidence>
<dbReference type="SUPFAM" id="SSF53448">
    <property type="entry name" value="Nucleotide-diphospho-sugar transferases"/>
    <property type="match status" value="1"/>
</dbReference>
<feature type="domain" description="Glycosyltransferase 2-like" evidence="5">
    <location>
        <begin position="11"/>
        <end position="183"/>
    </location>
</feature>
<keyword evidence="7" id="KW-1185">Reference proteome</keyword>
<dbReference type="CDD" id="cd04186">
    <property type="entry name" value="GT_2_like_c"/>
    <property type="match status" value="1"/>
</dbReference>
<dbReference type="InterPro" id="IPR001173">
    <property type="entry name" value="Glyco_trans_2-like"/>
</dbReference>
<dbReference type="PANTHER" id="PTHR43179:SF12">
    <property type="entry name" value="GALACTOFURANOSYLTRANSFERASE GLFT2"/>
    <property type="match status" value="1"/>
</dbReference>
<dbReference type="Proteomes" id="UP000005631">
    <property type="component" value="Chromosome"/>
</dbReference>
<dbReference type="RefSeq" id="WP_014203668.1">
    <property type="nucleotide sequence ID" value="NC_016599.1"/>
</dbReference>
<evidence type="ECO:0000256" key="2">
    <source>
        <dbReference type="ARBA" id="ARBA00022676"/>
    </source>
</evidence>
<dbReference type="Pfam" id="PF00535">
    <property type="entry name" value="Glycos_transf_2"/>
    <property type="match status" value="1"/>
</dbReference>
<dbReference type="AlphaFoldDB" id="G8R507"/>
<dbReference type="PATRIC" id="fig|926562.3.peg.3391"/>
<gene>
    <name evidence="6" type="ordered locus">Oweho_3370</name>
</gene>
<evidence type="ECO:0000259" key="5">
    <source>
        <dbReference type="Pfam" id="PF00535"/>
    </source>
</evidence>
<protein>
    <submittedName>
        <fullName evidence="6">Putative glycosyltransferase</fullName>
    </submittedName>
</protein>
<dbReference type="InterPro" id="IPR029044">
    <property type="entry name" value="Nucleotide-diphossugar_trans"/>
</dbReference>
<keyword evidence="3 6" id="KW-0808">Transferase</keyword>
<evidence type="ECO:0000256" key="1">
    <source>
        <dbReference type="ARBA" id="ARBA00006739"/>
    </source>
</evidence>
<keyword evidence="4" id="KW-0812">Transmembrane</keyword>
<dbReference type="OrthoDB" id="9771846at2"/>
<dbReference type="GO" id="GO:0016757">
    <property type="term" value="F:glycosyltransferase activity"/>
    <property type="evidence" value="ECO:0007669"/>
    <property type="project" value="UniProtKB-KW"/>
</dbReference>
<dbReference type="STRING" id="926562.Oweho_3370"/>
<proteinExistence type="inferred from homology"/>
<organism evidence="6 7">
    <name type="scientific">Owenweeksia hongkongensis (strain DSM 17368 / CIP 108786 / JCM 12287 / NRRL B-23963 / UST20020801)</name>
    <dbReference type="NCBI Taxonomy" id="926562"/>
    <lineage>
        <taxon>Bacteria</taxon>
        <taxon>Pseudomonadati</taxon>
        <taxon>Bacteroidota</taxon>
        <taxon>Flavobacteriia</taxon>
        <taxon>Flavobacteriales</taxon>
        <taxon>Owenweeksiaceae</taxon>
        <taxon>Owenweeksia</taxon>
    </lineage>
</organism>
<dbReference type="Gene3D" id="3.90.550.10">
    <property type="entry name" value="Spore Coat Polysaccharide Biosynthesis Protein SpsA, Chain A"/>
    <property type="match status" value="1"/>
</dbReference>
<sequence>MEHSTRLPLVSIVTINYNSKKETLELIKSLEGTTFENWELIVVDNASEESPLKDIKKLNPSVTVIESGQNLGFAGGNNLALRHCKGEYIFFVNNDTELDSNCLSTLVKTAQHLTEVAVISPKFQYYHSDGLLEYAGCTNINRFTARNRAIGHLEKSEKYSGLLETHYAHGGGMLVPKRIIEEVGPMEADFFLYYEEMDWCERIRRAGYKVYCQRDALIYHKESASVGKMSPLKTYYMNRNRILFMKRNYPFPKIIPFFFFYSFVSFPKNFLGYMIKGKQKHLRALYRGVFSHLNSKLTY</sequence>
<evidence type="ECO:0000313" key="6">
    <source>
        <dbReference type="EMBL" id="AEV34321.1"/>
    </source>
</evidence>
<dbReference type="KEGG" id="oho:Oweho_3370"/>
<dbReference type="HOGENOM" id="CLU_023845_4_1_10"/>
<dbReference type="eggNOG" id="COG1216">
    <property type="taxonomic scope" value="Bacteria"/>
</dbReference>
<evidence type="ECO:0000256" key="4">
    <source>
        <dbReference type="SAM" id="Phobius"/>
    </source>
</evidence>
<dbReference type="PANTHER" id="PTHR43179">
    <property type="entry name" value="RHAMNOSYLTRANSFERASE WBBL"/>
    <property type="match status" value="1"/>
</dbReference>
<feature type="transmembrane region" description="Helical" evidence="4">
    <location>
        <begin position="254"/>
        <end position="275"/>
    </location>
</feature>
<dbReference type="EMBL" id="CP003156">
    <property type="protein sequence ID" value="AEV34321.1"/>
    <property type="molecule type" value="Genomic_DNA"/>
</dbReference>